<dbReference type="Proteomes" id="UP000275846">
    <property type="component" value="Unassembled WGS sequence"/>
</dbReference>
<sequence length="93" mass="9893">MSTLSTHIPRANRPRRTPSDEVQHKPDIHLRPKPLTCFNPASYTMVTTSTTDEPTPGVQPPPTTGSILPAATLASISATKTADNTTSPTPTTD</sequence>
<feature type="compositionally biased region" description="Low complexity" evidence="1">
    <location>
        <begin position="78"/>
        <end position="93"/>
    </location>
</feature>
<protein>
    <submittedName>
        <fullName evidence="2 4">Uncharacterized protein</fullName>
    </submittedName>
</protein>
<evidence type="ECO:0000313" key="3">
    <source>
        <dbReference type="Proteomes" id="UP000275846"/>
    </source>
</evidence>
<organism evidence="4">
    <name type="scientific">Schistocephalus solidus</name>
    <name type="common">Tapeworm</name>
    <dbReference type="NCBI Taxonomy" id="70667"/>
    <lineage>
        <taxon>Eukaryota</taxon>
        <taxon>Metazoa</taxon>
        <taxon>Spiralia</taxon>
        <taxon>Lophotrochozoa</taxon>
        <taxon>Platyhelminthes</taxon>
        <taxon>Cestoda</taxon>
        <taxon>Eucestoda</taxon>
        <taxon>Diphyllobothriidea</taxon>
        <taxon>Diphyllobothriidae</taxon>
        <taxon>Schistocephalus</taxon>
    </lineage>
</organism>
<feature type="compositionally biased region" description="Basic and acidic residues" evidence="1">
    <location>
        <begin position="17"/>
        <end position="30"/>
    </location>
</feature>
<gene>
    <name evidence="2" type="ORF">SSLN_LOCUS14215</name>
</gene>
<reference evidence="2 3" key="2">
    <citation type="submission" date="2018-11" db="EMBL/GenBank/DDBJ databases">
        <authorList>
            <consortium name="Pathogen Informatics"/>
        </authorList>
    </citation>
    <scope>NUCLEOTIDE SEQUENCE [LARGE SCALE GENOMIC DNA]</scope>
    <source>
        <strain evidence="2 3">NST_G2</strain>
    </source>
</reference>
<evidence type="ECO:0000313" key="2">
    <source>
        <dbReference type="EMBL" id="VDM00601.1"/>
    </source>
</evidence>
<feature type="compositionally biased region" description="Polar residues" evidence="1">
    <location>
        <begin position="39"/>
        <end position="50"/>
    </location>
</feature>
<keyword evidence="3" id="KW-1185">Reference proteome</keyword>
<accession>A0A183TCL7</accession>
<evidence type="ECO:0000256" key="1">
    <source>
        <dbReference type="SAM" id="MobiDB-lite"/>
    </source>
</evidence>
<dbReference type="EMBL" id="UYSU01038748">
    <property type="protein sequence ID" value="VDM00601.1"/>
    <property type="molecule type" value="Genomic_DNA"/>
</dbReference>
<feature type="region of interest" description="Disordered" evidence="1">
    <location>
        <begin position="1"/>
        <end position="93"/>
    </location>
</feature>
<reference evidence="4" key="1">
    <citation type="submission" date="2016-06" db="UniProtKB">
        <authorList>
            <consortium name="WormBaseParasite"/>
        </authorList>
    </citation>
    <scope>IDENTIFICATION</scope>
</reference>
<proteinExistence type="predicted"/>
<dbReference type="WBParaSite" id="SSLN_0001475301-mRNA-1">
    <property type="protein sequence ID" value="SSLN_0001475301-mRNA-1"/>
    <property type="gene ID" value="SSLN_0001475301"/>
</dbReference>
<name>A0A183TCL7_SCHSO</name>
<evidence type="ECO:0000313" key="4">
    <source>
        <dbReference type="WBParaSite" id="SSLN_0001475301-mRNA-1"/>
    </source>
</evidence>
<dbReference type="AlphaFoldDB" id="A0A183TCL7"/>